<comment type="caution">
    <text evidence="1">The sequence shown here is derived from an EMBL/GenBank/DDBJ whole genome shotgun (WGS) entry which is preliminary data.</text>
</comment>
<reference evidence="1" key="1">
    <citation type="submission" date="2019-11" db="EMBL/GenBank/DDBJ databases">
        <title>Description of new Acetobacter species.</title>
        <authorList>
            <person name="Cleenwerck I."/>
            <person name="Sombolestani A.S."/>
        </authorList>
    </citation>
    <scope>NUCLEOTIDE SEQUENCE</scope>
    <source>
        <strain evidence="1">LMG 1626</strain>
    </source>
</reference>
<keyword evidence="2" id="KW-1185">Reference proteome</keyword>
<dbReference type="RefSeq" id="WP_166317845.1">
    <property type="nucleotide sequence ID" value="NZ_WOTH01000038.1"/>
</dbReference>
<gene>
    <name evidence="1" type="ORF">GOB87_13410</name>
</gene>
<dbReference type="EMBL" id="WOTH01000038">
    <property type="protein sequence ID" value="NHO54930.1"/>
    <property type="molecule type" value="Genomic_DNA"/>
</dbReference>
<sequence length="171" mass="18407">MSAVPASSCLLWGGFSQFGNATALNHLLDLMLRSRDYQGSEQSDDAFQAMMAAAGLLDPAPDIIALAGFARREAALGAFLSGYDTIVDARSNESLEDPQWSVEAGLIQFRRVLQSDAGSDATLEWLDALPWSNILSDARIMDHAVQELCAGRALLDEDGAVIARDMDCARI</sequence>
<evidence type="ECO:0000313" key="2">
    <source>
        <dbReference type="Proteomes" id="UP000597459"/>
    </source>
</evidence>
<organism evidence="1 2">
    <name type="scientific">Acetobacter estunensis</name>
    <dbReference type="NCBI Taxonomy" id="104097"/>
    <lineage>
        <taxon>Bacteria</taxon>
        <taxon>Pseudomonadati</taxon>
        <taxon>Pseudomonadota</taxon>
        <taxon>Alphaproteobacteria</taxon>
        <taxon>Acetobacterales</taxon>
        <taxon>Acetobacteraceae</taxon>
        <taxon>Acetobacter</taxon>
    </lineage>
</organism>
<protein>
    <submittedName>
        <fullName evidence="1">Uncharacterized protein</fullName>
    </submittedName>
</protein>
<evidence type="ECO:0000313" key="1">
    <source>
        <dbReference type="EMBL" id="NHO54930.1"/>
    </source>
</evidence>
<name>A0A967B904_9PROT</name>
<proteinExistence type="predicted"/>
<accession>A0A967B904</accession>
<dbReference type="AlphaFoldDB" id="A0A967B904"/>
<dbReference type="Proteomes" id="UP000597459">
    <property type="component" value="Unassembled WGS sequence"/>
</dbReference>